<dbReference type="OrthoDB" id="3549067at2759"/>
<sequence>MFGHHRRRRIFPDFRFENYGLVRGIGPSRRRVYNLRAAWAEAEIFVMRQLRMGTHPDVLERDIEAELLMTDRVGYRYECLSYAGRILRNLRNARQFDGLPTFGQFEQLRMLRPRRAGYEMTMYDRFRNFDVITRYGGDIDIAREIARARALDREAEEELRRMREADLAQLEQQYRANEEILLAEIQIARTRTEAAEIRLQWERQRRQLSGMPGAWYGLPPYHYVPAPPLAPLYPAAALRPQAYYGAGMNAGIRGERYPGNQMPYGAQDGFRPLNRYQQQEDEYQRRNATAGSEYSSTVYSDDSYYHRR</sequence>
<keyword evidence="1" id="KW-0175">Coiled coil</keyword>
<accession>A0A2J6QYI9</accession>
<reference evidence="3 4" key="1">
    <citation type="submission" date="2016-04" db="EMBL/GenBank/DDBJ databases">
        <title>A degradative enzymes factory behind the ericoid mycorrhizal symbiosis.</title>
        <authorList>
            <consortium name="DOE Joint Genome Institute"/>
            <person name="Martino E."/>
            <person name="Morin E."/>
            <person name="Grelet G."/>
            <person name="Kuo A."/>
            <person name="Kohler A."/>
            <person name="Daghino S."/>
            <person name="Barry K."/>
            <person name="Choi C."/>
            <person name="Cichocki N."/>
            <person name="Clum A."/>
            <person name="Copeland A."/>
            <person name="Hainaut M."/>
            <person name="Haridas S."/>
            <person name="Labutti K."/>
            <person name="Lindquist E."/>
            <person name="Lipzen A."/>
            <person name="Khouja H.-R."/>
            <person name="Murat C."/>
            <person name="Ohm R."/>
            <person name="Olson A."/>
            <person name="Spatafora J."/>
            <person name="Veneault-Fourrey C."/>
            <person name="Henrissat B."/>
            <person name="Grigoriev I."/>
            <person name="Martin F."/>
            <person name="Perotto S."/>
        </authorList>
    </citation>
    <scope>NUCLEOTIDE SEQUENCE [LARGE SCALE GENOMIC DNA]</scope>
    <source>
        <strain evidence="3 4">F</strain>
    </source>
</reference>
<evidence type="ECO:0000313" key="3">
    <source>
        <dbReference type="EMBL" id="PMD31333.1"/>
    </source>
</evidence>
<feature type="coiled-coil region" evidence="1">
    <location>
        <begin position="141"/>
        <end position="173"/>
    </location>
</feature>
<gene>
    <name evidence="3" type="ORF">L207DRAFT_591792</name>
</gene>
<protein>
    <submittedName>
        <fullName evidence="3">Uncharacterized protein</fullName>
    </submittedName>
</protein>
<name>A0A2J6QYI9_HYAVF</name>
<keyword evidence="4" id="KW-1185">Reference proteome</keyword>
<evidence type="ECO:0000313" key="4">
    <source>
        <dbReference type="Proteomes" id="UP000235786"/>
    </source>
</evidence>
<evidence type="ECO:0000256" key="1">
    <source>
        <dbReference type="SAM" id="Coils"/>
    </source>
</evidence>
<dbReference type="Proteomes" id="UP000235786">
    <property type="component" value="Unassembled WGS sequence"/>
</dbReference>
<dbReference type="AlphaFoldDB" id="A0A2J6QYI9"/>
<evidence type="ECO:0000256" key="2">
    <source>
        <dbReference type="SAM" id="MobiDB-lite"/>
    </source>
</evidence>
<feature type="region of interest" description="Disordered" evidence="2">
    <location>
        <begin position="279"/>
        <end position="308"/>
    </location>
</feature>
<organism evidence="3 4">
    <name type="scientific">Hyaloscypha variabilis (strain UAMH 11265 / GT02V1 / F)</name>
    <name type="common">Meliniomyces variabilis</name>
    <dbReference type="NCBI Taxonomy" id="1149755"/>
    <lineage>
        <taxon>Eukaryota</taxon>
        <taxon>Fungi</taxon>
        <taxon>Dikarya</taxon>
        <taxon>Ascomycota</taxon>
        <taxon>Pezizomycotina</taxon>
        <taxon>Leotiomycetes</taxon>
        <taxon>Helotiales</taxon>
        <taxon>Hyaloscyphaceae</taxon>
        <taxon>Hyaloscypha</taxon>
        <taxon>Hyaloscypha variabilis</taxon>
    </lineage>
</organism>
<dbReference type="EMBL" id="KZ613963">
    <property type="protein sequence ID" value="PMD31333.1"/>
    <property type="molecule type" value="Genomic_DNA"/>
</dbReference>
<proteinExistence type="predicted"/>
<feature type="compositionally biased region" description="Low complexity" evidence="2">
    <location>
        <begin position="292"/>
        <end position="302"/>
    </location>
</feature>